<dbReference type="InterPro" id="IPR051043">
    <property type="entry name" value="Sulfatase_Mod_Factor_Kinase"/>
</dbReference>
<organism evidence="2 3">
    <name type="scientific">Tateyamaria armeniaca</name>
    <dbReference type="NCBI Taxonomy" id="2518930"/>
    <lineage>
        <taxon>Bacteria</taxon>
        <taxon>Pseudomonadati</taxon>
        <taxon>Pseudomonadota</taxon>
        <taxon>Alphaproteobacteria</taxon>
        <taxon>Rhodobacterales</taxon>
        <taxon>Roseobacteraceae</taxon>
        <taxon>Tateyamaria</taxon>
    </lineage>
</organism>
<accession>A0ABW8UTT3</accession>
<evidence type="ECO:0000259" key="1">
    <source>
        <dbReference type="Pfam" id="PF03781"/>
    </source>
</evidence>
<reference evidence="2 3" key="1">
    <citation type="submission" date="2024-08" db="EMBL/GenBank/DDBJ databases">
        <title>Tateyamaria sp. nov., isolated from marine algae.</title>
        <authorList>
            <person name="Choi B.J."/>
            <person name="Kim J.M."/>
            <person name="Lee J.K."/>
            <person name="Choi D.G."/>
            <person name="Bayburt H."/>
            <person name="Baek J.H."/>
            <person name="Han D.M."/>
            <person name="Jeon C.O."/>
        </authorList>
    </citation>
    <scope>NUCLEOTIDE SEQUENCE [LARGE SCALE GENOMIC DNA]</scope>
    <source>
        <strain evidence="2 3">KMU-156</strain>
    </source>
</reference>
<dbReference type="PANTHER" id="PTHR23150:SF19">
    <property type="entry name" value="FORMYLGLYCINE-GENERATING ENZYME"/>
    <property type="match status" value="1"/>
</dbReference>
<dbReference type="Proteomes" id="UP001627408">
    <property type="component" value="Unassembled WGS sequence"/>
</dbReference>
<dbReference type="SUPFAM" id="SSF56436">
    <property type="entry name" value="C-type lectin-like"/>
    <property type="match status" value="1"/>
</dbReference>
<dbReference type="InterPro" id="IPR005532">
    <property type="entry name" value="SUMF_dom"/>
</dbReference>
<evidence type="ECO:0000313" key="2">
    <source>
        <dbReference type="EMBL" id="MFL4470550.1"/>
    </source>
</evidence>
<dbReference type="EMBL" id="JBHDIY010000002">
    <property type="protein sequence ID" value="MFL4470550.1"/>
    <property type="molecule type" value="Genomic_DNA"/>
</dbReference>
<dbReference type="Pfam" id="PF03781">
    <property type="entry name" value="FGE-sulfatase"/>
    <property type="match status" value="1"/>
</dbReference>
<dbReference type="InterPro" id="IPR016187">
    <property type="entry name" value="CTDL_fold"/>
</dbReference>
<gene>
    <name evidence="2" type="ORF">ACERZ8_11910</name>
</gene>
<dbReference type="InterPro" id="IPR042095">
    <property type="entry name" value="SUMF_sf"/>
</dbReference>
<keyword evidence="3" id="KW-1185">Reference proteome</keyword>
<dbReference type="RefSeq" id="WP_407592399.1">
    <property type="nucleotide sequence ID" value="NZ_JBHDIY010000002.1"/>
</dbReference>
<sequence>MAIARSAQATATAETVDIPGGTALVGTNTPHLSADGEGPLQRKKVKPFRMDVTVVTNARFAAFVEATGYMTEAERIGDSFVFMNFLPDDAPPSQAVAEAPWWRVIKGAYWRCPHGPGSQTACLPDHPVVHITWNDARAFAQWAGGRLPTEIEWEHAARGGLGDVTYPWGDEDPDDVGHFPCNIWQGQFPKSDLGLDGYTGTAPARSFAPNGYGLFNMVGNVWEWTSQPFKVASLKKSVQAAHVGKAGYKLSKGGSFLCHASYCFRYRIAARSGTSPDSSTSHHGFRLVYPV</sequence>
<comment type="caution">
    <text evidence="2">The sequence shown here is derived from an EMBL/GenBank/DDBJ whole genome shotgun (WGS) entry which is preliminary data.</text>
</comment>
<name>A0ABW8UTT3_9RHOB</name>
<dbReference type="Gene3D" id="3.90.1580.10">
    <property type="entry name" value="paralog of FGE (formylglycine-generating enzyme)"/>
    <property type="match status" value="1"/>
</dbReference>
<protein>
    <submittedName>
        <fullName evidence="2">Formylglycine-generating enzyme family protein</fullName>
    </submittedName>
</protein>
<dbReference type="PANTHER" id="PTHR23150">
    <property type="entry name" value="SULFATASE MODIFYING FACTOR 1, 2"/>
    <property type="match status" value="1"/>
</dbReference>
<feature type="domain" description="Sulfatase-modifying factor enzyme-like" evidence="1">
    <location>
        <begin position="13"/>
        <end position="288"/>
    </location>
</feature>
<evidence type="ECO:0000313" key="3">
    <source>
        <dbReference type="Proteomes" id="UP001627408"/>
    </source>
</evidence>
<proteinExistence type="predicted"/>